<organism evidence="2 3">
    <name type="scientific">Streptomyces caelestis</name>
    <dbReference type="NCBI Taxonomy" id="36816"/>
    <lineage>
        <taxon>Bacteria</taxon>
        <taxon>Bacillati</taxon>
        <taxon>Actinomycetota</taxon>
        <taxon>Actinomycetes</taxon>
        <taxon>Kitasatosporales</taxon>
        <taxon>Streptomycetaceae</taxon>
        <taxon>Streptomyces</taxon>
    </lineage>
</organism>
<reference evidence="2 3" key="1">
    <citation type="submission" date="2015-07" db="EMBL/GenBank/DDBJ databases">
        <authorList>
            <person name="Noorani M."/>
        </authorList>
    </citation>
    <scope>NUCLEOTIDE SEQUENCE [LARGE SCALE GENOMIC DNA]</scope>
    <source>
        <strain evidence="2 3">NRRL B-24567</strain>
    </source>
</reference>
<evidence type="ECO:0000313" key="2">
    <source>
        <dbReference type="EMBL" id="KOT38056.1"/>
    </source>
</evidence>
<gene>
    <name evidence="2" type="ORF">ADK41_16715</name>
</gene>
<feature type="region of interest" description="Disordered" evidence="1">
    <location>
        <begin position="1"/>
        <end position="26"/>
    </location>
</feature>
<dbReference type="AlphaFoldDB" id="A0A0M8QLD7"/>
<accession>A0A0M8QLD7</accession>
<dbReference type="EMBL" id="LGCN01000192">
    <property type="protein sequence ID" value="KOT38056.1"/>
    <property type="molecule type" value="Genomic_DNA"/>
</dbReference>
<proteinExistence type="predicted"/>
<keyword evidence="3" id="KW-1185">Reference proteome</keyword>
<dbReference type="PATRIC" id="fig|36816.3.peg.3622"/>
<comment type="caution">
    <text evidence="2">The sequence shown here is derived from an EMBL/GenBank/DDBJ whole genome shotgun (WGS) entry which is preliminary data.</text>
</comment>
<protein>
    <submittedName>
        <fullName evidence="2">Uncharacterized protein</fullName>
    </submittedName>
</protein>
<dbReference type="Proteomes" id="UP000037773">
    <property type="component" value="Unassembled WGS sequence"/>
</dbReference>
<evidence type="ECO:0000256" key="1">
    <source>
        <dbReference type="SAM" id="MobiDB-lite"/>
    </source>
</evidence>
<name>A0A0M8QLD7_9ACTN</name>
<evidence type="ECO:0000313" key="3">
    <source>
        <dbReference type="Proteomes" id="UP000037773"/>
    </source>
</evidence>
<sequence length="61" mass="6450">MLRGSFASLGDEARAGGPGWEAGPADEWGVAVLAPAGRRSRPRREAVEMRVAECATASRPR</sequence>